<dbReference type="InterPro" id="IPR045190">
    <property type="entry name" value="MCCB/AccD1-like"/>
</dbReference>
<feature type="domain" description="CoA carboxyltransferase C-terminal" evidence="2">
    <location>
        <begin position="1"/>
        <end position="87"/>
    </location>
</feature>
<organism evidence="3 4">
    <name type="scientific">Coemansia asiatica</name>
    <dbReference type="NCBI Taxonomy" id="1052880"/>
    <lineage>
        <taxon>Eukaryota</taxon>
        <taxon>Fungi</taxon>
        <taxon>Fungi incertae sedis</taxon>
        <taxon>Zoopagomycota</taxon>
        <taxon>Kickxellomycotina</taxon>
        <taxon>Kickxellomycetes</taxon>
        <taxon>Kickxellales</taxon>
        <taxon>Kickxellaceae</taxon>
        <taxon>Coemansia</taxon>
    </lineage>
</organism>
<evidence type="ECO:0000313" key="4">
    <source>
        <dbReference type="Proteomes" id="UP001145021"/>
    </source>
</evidence>
<dbReference type="GO" id="GO:0006552">
    <property type="term" value="P:L-leucine catabolic process"/>
    <property type="evidence" value="ECO:0007669"/>
    <property type="project" value="TreeGrafter"/>
</dbReference>
<dbReference type="PANTHER" id="PTHR22855">
    <property type="entry name" value="ACETYL, PROPIONYL, PYRUVATE, AND GLUTACONYL CARBOXYLASE-RELATED"/>
    <property type="match status" value="1"/>
</dbReference>
<proteinExistence type="inferred from homology"/>
<dbReference type="GO" id="GO:0004485">
    <property type="term" value="F:methylcrotonoyl-CoA carboxylase activity"/>
    <property type="evidence" value="ECO:0007669"/>
    <property type="project" value="TreeGrafter"/>
</dbReference>
<dbReference type="InterPro" id="IPR011763">
    <property type="entry name" value="COA_CT_C"/>
</dbReference>
<accession>A0A9W7XEU9</accession>
<comment type="similarity">
    <text evidence="1">Belongs to the AccD/PCCB family.</text>
</comment>
<comment type="caution">
    <text evidence="3">The sequence shown here is derived from an EMBL/GenBank/DDBJ whole genome shotgun (WGS) entry which is preliminary data.</text>
</comment>
<dbReference type="GO" id="GO:0005739">
    <property type="term" value="C:mitochondrion"/>
    <property type="evidence" value="ECO:0007669"/>
    <property type="project" value="TreeGrafter"/>
</dbReference>
<protein>
    <recommendedName>
        <fullName evidence="2">CoA carboxyltransferase C-terminal domain-containing protein</fullName>
    </recommendedName>
</protein>
<keyword evidence="4" id="KW-1185">Reference proteome</keyword>
<name>A0A9W7XEU9_9FUNG</name>
<dbReference type="AlphaFoldDB" id="A0A9W7XEU9"/>
<dbReference type="InterPro" id="IPR029045">
    <property type="entry name" value="ClpP/crotonase-like_dom_sf"/>
</dbReference>
<sequence>MWPNARVSVMGGEQAANVLAQVKRDTGALPADQEEEFKRPIVEKYDAEGHPYFATARLWDDGVVRPQDTRRVLALALSAASNQPVAETKYGVFRM</sequence>
<dbReference type="EMBL" id="JANBOH010000630">
    <property type="protein sequence ID" value="KAJ1641792.1"/>
    <property type="molecule type" value="Genomic_DNA"/>
</dbReference>
<dbReference type="Gene3D" id="3.90.226.10">
    <property type="entry name" value="2-enoyl-CoA Hydratase, Chain A, domain 1"/>
    <property type="match status" value="1"/>
</dbReference>
<dbReference type="PROSITE" id="PS50989">
    <property type="entry name" value="COA_CT_CTER"/>
    <property type="match status" value="1"/>
</dbReference>
<dbReference type="PANTHER" id="PTHR22855:SF13">
    <property type="entry name" value="METHYLCROTONOYL-COA CARBOXYLASE BETA CHAIN, MITOCHONDRIAL"/>
    <property type="match status" value="1"/>
</dbReference>
<reference evidence="3" key="1">
    <citation type="submission" date="2022-07" db="EMBL/GenBank/DDBJ databases">
        <title>Phylogenomic reconstructions and comparative analyses of Kickxellomycotina fungi.</title>
        <authorList>
            <person name="Reynolds N.K."/>
            <person name="Stajich J.E."/>
            <person name="Barry K."/>
            <person name="Grigoriev I.V."/>
            <person name="Crous P."/>
            <person name="Smith M.E."/>
        </authorList>
    </citation>
    <scope>NUCLEOTIDE SEQUENCE</scope>
    <source>
        <strain evidence="3">NBRC 105413</strain>
    </source>
</reference>
<dbReference type="SUPFAM" id="SSF52096">
    <property type="entry name" value="ClpP/crotonase"/>
    <property type="match status" value="1"/>
</dbReference>
<gene>
    <name evidence="3" type="ORF">LPJ64_006281</name>
</gene>
<dbReference type="GO" id="GO:1905202">
    <property type="term" value="C:methylcrotonoyl-CoA carboxylase complex"/>
    <property type="evidence" value="ECO:0007669"/>
    <property type="project" value="TreeGrafter"/>
</dbReference>
<evidence type="ECO:0000256" key="1">
    <source>
        <dbReference type="ARBA" id="ARBA00006102"/>
    </source>
</evidence>
<evidence type="ECO:0000259" key="2">
    <source>
        <dbReference type="PROSITE" id="PS50989"/>
    </source>
</evidence>
<dbReference type="Pfam" id="PF01039">
    <property type="entry name" value="Carboxyl_trans"/>
    <property type="match status" value="1"/>
</dbReference>
<dbReference type="Proteomes" id="UP001145021">
    <property type="component" value="Unassembled WGS sequence"/>
</dbReference>
<dbReference type="InterPro" id="IPR034733">
    <property type="entry name" value="AcCoA_carboxyl_beta"/>
</dbReference>
<evidence type="ECO:0000313" key="3">
    <source>
        <dbReference type="EMBL" id="KAJ1641792.1"/>
    </source>
</evidence>